<feature type="chain" id="PRO_5012106973" description="TonB-dependent receptor" evidence="1">
    <location>
        <begin position="22"/>
        <end position="74"/>
    </location>
</feature>
<protein>
    <recommendedName>
        <fullName evidence="4">TonB-dependent receptor</fullName>
    </recommendedName>
</protein>
<dbReference type="Pfam" id="PF13715">
    <property type="entry name" value="CarbopepD_reg_2"/>
    <property type="match status" value="1"/>
</dbReference>
<dbReference type="AlphaFoldDB" id="A0A257LV50"/>
<evidence type="ECO:0000313" key="2">
    <source>
        <dbReference type="EMBL" id="OYV03568.1"/>
    </source>
</evidence>
<dbReference type="SUPFAM" id="SSF49464">
    <property type="entry name" value="Carboxypeptidase regulatory domain-like"/>
    <property type="match status" value="1"/>
</dbReference>
<organism evidence="2 3">
    <name type="scientific">candidate division WOR-3 bacterium 4484_18</name>
    <dbReference type="NCBI Taxonomy" id="2020626"/>
    <lineage>
        <taxon>Bacteria</taxon>
        <taxon>Bacteria division WOR-3</taxon>
    </lineage>
</organism>
<keyword evidence="1" id="KW-0732">Signal</keyword>
<sequence length="74" mass="7766">MKQKVAGVVCILLLFPLFLHAGITGKIAGYVRDAETGTPLAGANVLVLGTPFGASTDEKGYFVIINMPPGKYDV</sequence>
<dbReference type="Proteomes" id="UP000216312">
    <property type="component" value="Unassembled WGS sequence"/>
</dbReference>
<dbReference type="Gene3D" id="2.60.40.1120">
    <property type="entry name" value="Carboxypeptidase-like, regulatory domain"/>
    <property type="match status" value="1"/>
</dbReference>
<accession>A0A257LV50</accession>
<evidence type="ECO:0000256" key="1">
    <source>
        <dbReference type="SAM" id="SignalP"/>
    </source>
</evidence>
<evidence type="ECO:0000313" key="3">
    <source>
        <dbReference type="Proteomes" id="UP000216312"/>
    </source>
</evidence>
<dbReference type="InterPro" id="IPR008969">
    <property type="entry name" value="CarboxyPept-like_regulatory"/>
</dbReference>
<evidence type="ECO:0008006" key="4">
    <source>
        <dbReference type="Google" id="ProtNLM"/>
    </source>
</evidence>
<feature type="non-terminal residue" evidence="2">
    <location>
        <position position="74"/>
    </location>
</feature>
<dbReference type="EMBL" id="NMUJ01000003">
    <property type="protein sequence ID" value="OYV03568.1"/>
    <property type="molecule type" value="Genomic_DNA"/>
</dbReference>
<feature type="signal peptide" evidence="1">
    <location>
        <begin position="1"/>
        <end position="21"/>
    </location>
</feature>
<gene>
    <name evidence="2" type="ORF">CGW93_00625</name>
</gene>
<reference evidence="3" key="1">
    <citation type="submission" date="2017-07" db="EMBL/GenBank/DDBJ databases">
        <title>Novel pathways for hydrocarbon cycling and metabolic interdependencies in hydrothermal sediment communities.</title>
        <authorList>
            <person name="Dombrowski N."/>
            <person name="Seitz K."/>
            <person name="Teske A."/>
            <person name="Baker B."/>
        </authorList>
    </citation>
    <scope>NUCLEOTIDE SEQUENCE [LARGE SCALE GENOMIC DNA]</scope>
</reference>
<name>A0A257LV50_UNCW3</name>
<proteinExistence type="predicted"/>
<comment type="caution">
    <text evidence="2">The sequence shown here is derived from an EMBL/GenBank/DDBJ whole genome shotgun (WGS) entry which is preliminary data.</text>
</comment>